<dbReference type="EMBL" id="CP038015">
    <property type="protein sequence ID" value="QBP40739.1"/>
    <property type="molecule type" value="Genomic_DNA"/>
</dbReference>
<dbReference type="AlphaFoldDB" id="A0A4P6ZXC9"/>
<dbReference type="OrthoDB" id="2364593at2"/>
<keyword evidence="2" id="KW-1185">Reference proteome</keyword>
<dbReference type="RefSeq" id="WP_134209430.1">
    <property type="nucleotide sequence ID" value="NZ_CP038015.1"/>
</dbReference>
<proteinExistence type="predicted"/>
<evidence type="ECO:0000313" key="1">
    <source>
        <dbReference type="EMBL" id="QBP40739.1"/>
    </source>
</evidence>
<organism evidence="1 2">
    <name type="scientific">Paenisporosarcina antarctica</name>
    <dbReference type="NCBI Taxonomy" id="417367"/>
    <lineage>
        <taxon>Bacteria</taxon>
        <taxon>Bacillati</taxon>
        <taxon>Bacillota</taxon>
        <taxon>Bacilli</taxon>
        <taxon>Bacillales</taxon>
        <taxon>Caryophanaceae</taxon>
        <taxon>Paenisporosarcina</taxon>
    </lineage>
</organism>
<dbReference type="KEGG" id="panc:E2636_06230"/>
<reference evidence="1 2" key="1">
    <citation type="submission" date="2019-03" db="EMBL/GenBank/DDBJ databases">
        <title>Complete genome sequence of Paenisporosarcina antarctica CGMCC 1.6503T.</title>
        <authorList>
            <person name="Rong J.-C."/>
            <person name="Chi N.-Y."/>
            <person name="Zhang Q.-F."/>
        </authorList>
    </citation>
    <scope>NUCLEOTIDE SEQUENCE [LARGE SCALE GENOMIC DNA]</scope>
    <source>
        <strain evidence="1 2">CGMCC 1.6503</strain>
    </source>
</reference>
<evidence type="ECO:0000313" key="2">
    <source>
        <dbReference type="Proteomes" id="UP000294292"/>
    </source>
</evidence>
<sequence length="333" mass="38189">MRRKYGKLQTKDNLIVFPGMVDKLIAEGLKHAEDFQYDLAVDSIRQALTYTEVDEQTLGVYAYSLYENREFEESQKVCEELLKLGPSFYFETMELNITVLMELRQFDEVTKIVESLLEEGIVPPEKVDKYEQLLTLNERLAKQNEDILLDDAPHNNKIDASLFQIEIFSAFPEDKQQQLLLELQGENLSSIENELATIIENGLIPPISKSFALLLMVISGIDRTLSIEKFGFKFDVTPKGLPEPANTTKVRSVLAITREELVQNPTKLEMVHDLIIRHAFAMYPFEWSTFDKQEVAEAYINYVGAMLGEEVACEAQMHDLLVEIDRMYELSGK</sequence>
<accession>A0A4P6ZXC9</accession>
<protein>
    <submittedName>
        <fullName evidence="1">Uncharacterized protein</fullName>
    </submittedName>
</protein>
<dbReference type="SUPFAM" id="SSF48452">
    <property type="entry name" value="TPR-like"/>
    <property type="match status" value="1"/>
</dbReference>
<dbReference type="SUPFAM" id="SSF116965">
    <property type="entry name" value="Hypothetical protein MPN330"/>
    <property type="match status" value="1"/>
</dbReference>
<dbReference type="Proteomes" id="UP000294292">
    <property type="component" value="Chromosome"/>
</dbReference>
<dbReference type="Gene3D" id="1.25.40.10">
    <property type="entry name" value="Tetratricopeptide repeat domain"/>
    <property type="match status" value="1"/>
</dbReference>
<name>A0A4P6ZXC9_9BACL</name>
<dbReference type="InterPro" id="IPR011990">
    <property type="entry name" value="TPR-like_helical_dom_sf"/>
</dbReference>
<gene>
    <name evidence="1" type="ORF">E2636_06230</name>
</gene>